<dbReference type="AlphaFoldDB" id="A0A229NYC1"/>
<reference evidence="4 5" key="1">
    <citation type="submission" date="2017-07" db="EMBL/GenBank/DDBJ databases">
        <title>Paenibacillus herberti R33 genome sequencing and assembly.</title>
        <authorList>
            <person name="Su W."/>
        </authorList>
    </citation>
    <scope>NUCLEOTIDE SEQUENCE [LARGE SCALE GENOMIC DNA]</scope>
    <source>
        <strain evidence="4 5">R33</strain>
    </source>
</reference>
<dbReference type="OrthoDB" id="9779630at2"/>
<accession>A0A229NYC1</accession>
<name>A0A229NYC1_9BACL</name>
<protein>
    <submittedName>
        <fullName evidence="4">Phage shock protein A</fullName>
    </submittedName>
</protein>
<feature type="region of interest" description="Disordered" evidence="3">
    <location>
        <begin position="189"/>
        <end position="228"/>
    </location>
</feature>
<evidence type="ECO:0000313" key="4">
    <source>
        <dbReference type="EMBL" id="OXM14892.1"/>
    </source>
</evidence>
<comment type="caution">
    <text evidence="4">The sequence shown here is derived from an EMBL/GenBank/DDBJ whole genome shotgun (WGS) entry which is preliminary data.</text>
</comment>
<feature type="coiled-coil region" evidence="2">
    <location>
        <begin position="33"/>
        <end position="81"/>
    </location>
</feature>
<evidence type="ECO:0000256" key="2">
    <source>
        <dbReference type="SAM" id="Coils"/>
    </source>
</evidence>
<dbReference type="EMBL" id="NMUQ01000002">
    <property type="protein sequence ID" value="OXM14892.1"/>
    <property type="molecule type" value="Genomic_DNA"/>
</dbReference>
<dbReference type="Proteomes" id="UP000215145">
    <property type="component" value="Unassembled WGS sequence"/>
</dbReference>
<evidence type="ECO:0000313" key="5">
    <source>
        <dbReference type="Proteomes" id="UP000215145"/>
    </source>
</evidence>
<feature type="compositionally biased region" description="Low complexity" evidence="3">
    <location>
        <begin position="192"/>
        <end position="225"/>
    </location>
</feature>
<keyword evidence="2" id="KW-0175">Coiled coil</keyword>
<organism evidence="4 5">
    <name type="scientific">Paenibacillus herberti</name>
    <dbReference type="NCBI Taxonomy" id="1619309"/>
    <lineage>
        <taxon>Bacteria</taxon>
        <taxon>Bacillati</taxon>
        <taxon>Bacillota</taxon>
        <taxon>Bacilli</taxon>
        <taxon>Bacillales</taxon>
        <taxon>Paenibacillaceae</taxon>
        <taxon>Paenibacillus</taxon>
    </lineage>
</organism>
<gene>
    <name evidence="4" type="ORF">CGZ75_18690</name>
</gene>
<dbReference type="PANTHER" id="PTHR31088:SF6">
    <property type="entry name" value="PHAGE SHOCK PROTEIN A"/>
    <property type="match status" value="1"/>
</dbReference>
<dbReference type="Pfam" id="PF04012">
    <property type="entry name" value="PspA_IM30"/>
    <property type="match status" value="1"/>
</dbReference>
<evidence type="ECO:0000256" key="3">
    <source>
        <dbReference type="SAM" id="MobiDB-lite"/>
    </source>
</evidence>
<keyword evidence="5" id="KW-1185">Reference proteome</keyword>
<feature type="region of interest" description="Disordered" evidence="3">
    <location>
        <begin position="146"/>
        <end position="168"/>
    </location>
</feature>
<dbReference type="RefSeq" id="WP_089525709.1">
    <property type="nucleotide sequence ID" value="NZ_NMUQ01000002.1"/>
</dbReference>
<sequence>MSVFDRIMNLTKATANEMLSKMENPTLMMNQYIRNMEEEIDVMQSELHRQQAASRSYSQRLEEVSQLAQHNQSKAEEALKEGREAEARQALENKFRYSEQEQEYSRLYDNASRSVVELDLRLASSKEELQRLIQKRDDLAERIKKAEAAAERTAPSFTHGFEPGRASRGFDRIEEKVLQWEAQLGLSRDYKGSSAGSGSAGSAYGSSSSYTSSNAASSADSNRTSVIDEQLAELRRKMKGE</sequence>
<comment type="similarity">
    <text evidence="1">Belongs to the PspA/Vipp/IM30 family.</text>
</comment>
<dbReference type="InterPro" id="IPR007157">
    <property type="entry name" value="PspA_VIPP1"/>
</dbReference>
<evidence type="ECO:0000256" key="1">
    <source>
        <dbReference type="ARBA" id="ARBA00043985"/>
    </source>
</evidence>
<proteinExistence type="inferred from homology"/>
<dbReference type="PANTHER" id="PTHR31088">
    <property type="entry name" value="MEMBRANE-ASSOCIATED PROTEIN VIPP1, CHLOROPLASTIC"/>
    <property type="match status" value="1"/>
</dbReference>